<feature type="domain" description="NF-X1-type" evidence="9">
    <location>
        <begin position="255"/>
        <end position="275"/>
    </location>
</feature>
<evidence type="ECO:0000256" key="4">
    <source>
        <dbReference type="ARBA" id="ARBA00022771"/>
    </source>
</evidence>
<feature type="coiled-coil region" evidence="6">
    <location>
        <begin position="761"/>
        <end position="806"/>
    </location>
</feature>
<organism evidence="10 11">
    <name type="scientific">Chironomus riparius</name>
    <dbReference type="NCBI Taxonomy" id="315576"/>
    <lineage>
        <taxon>Eukaryota</taxon>
        <taxon>Metazoa</taxon>
        <taxon>Ecdysozoa</taxon>
        <taxon>Arthropoda</taxon>
        <taxon>Hexapoda</taxon>
        <taxon>Insecta</taxon>
        <taxon>Pterygota</taxon>
        <taxon>Neoptera</taxon>
        <taxon>Endopterygota</taxon>
        <taxon>Diptera</taxon>
        <taxon>Nematocera</taxon>
        <taxon>Chironomoidea</taxon>
        <taxon>Chironomidae</taxon>
        <taxon>Chironominae</taxon>
        <taxon>Chironomus</taxon>
    </lineage>
</organism>
<gene>
    <name evidence="10" type="ORF">CHIRRI_LOCUS278</name>
</gene>
<feature type="domain" description="NF-X1-type" evidence="9">
    <location>
        <begin position="364"/>
        <end position="382"/>
    </location>
</feature>
<dbReference type="GO" id="GO:0000981">
    <property type="term" value="F:DNA-binding transcription factor activity, RNA polymerase II-specific"/>
    <property type="evidence" value="ECO:0007669"/>
    <property type="project" value="TreeGrafter"/>
</dbReference>
<evidence type="ECO:0000256" key="5">
    <source>
        <dbReference type="ARBA" id="ARBA00022833"/>
    </source>
</evidence>
<keyword evidence="4" id="KW-0863">Zinc-finger</keyword>
<comment type="similarity">
    <text evidence="1">Belongs to the NFX1 family.</text>
</comment>
<keyword evidence="11" id="KW-1185">Reference proteome</keyword>
<evidence type="ECO:0000259" key="9">
    <source>
        <dbReference type="SMART" id="SM00438"/>
    </source>
</evidence>
<keyword evidence="2" id="KW-0479">Metal-binding</keyword>
<keyword evidence="8" id="KW-0472">Membrane</keyword>
<keyword evidence="6" id="KW-0175">Coiled coil</keyword>
<evidence type="ECO:0000256" key="3">
    <source>
        <dbReference type="ARBA" id="ARBA00022737"/>
    </source>
</evidence>
<dbReference type="EMBL" id="OU895877">
    <property type="protein sequence ID" value="CAG9797278.1"/>
    <property type="molecule type" value="Genomic_DNA"/>
</dbReference>
<evidence type="ECO:0000313" key="11">
    <source>
        <dbReference type="Proteomes" id="UP001153620"/>
    </source>
</evidence>
<dbReference type="SMART" id="SM00438">
    <property type="entry name" value="ZnF_NFX"/>
    <property type="match status" value="10"/>
</dbReference>
<evidence type="ECO:0000256" key="6">
    <source>
        <dbReference type="SAM" id="Coils"/>
    </source>
</evidence>
<feature type="domain" description="NF-X1-type" evidence="9">
    <location>
        <begin position="441"/>
        <end position="460"/>
    </location>
</feature>
<feature type="domain" description="NF-X1-type" evidence="9">
    <location>
        <begin position="202"/>
        <end position="220"/>
    </location>
</feature>
<protein>
    <recommendedName>
        <fullName evidence="9">NF-X1-type domain-containing protein</fullName>
    </recommendedName>
</protein>
<dbReference type="OrthoDB" id="536399at2759"/>
<dbReference type="PANTHER" id="PTHR12360:SF1">
    <property type="entry name" value="NF-X1-TYPE ZINC FINGER PROTEIN NFXL1"/>
    <property type="match status" value="1"/>
</dbReference>
<accession>A0A9N9WKV1</accession>
<feature type="domain" description="NF-X1-type" evidence="9">
    <location>
        <begin position="498"/>
        <end position="517"/>
    </location>
</feature>
<keyword evidence="5" id="KW-0862">Zinc</keyword>
<evidence type="ECO:0000256" key="7">
    <source>
        <dbReference type="SAM" id="MobiDB-lite"/>
    </source>
</evidence>
<dbReference type="GO" id="GO:0008270">
    <property type="term" value="F:zinc ion binding"/>
    <property type="evidence" value="ECO:0007669"/>
    <property type="project" value="UniProtKB-KW"/>
</dbReference>
<dbReference type="Proteomes" id="UP001153620">
    <property type="component" value="Chromosome 1"/>
</dbReference>
<dbReference type="CDD" id="cd06008">
    <property type="entry name" value="NF-X1-zinc-finger"/>
    <property type="match status" value="5"/>
</dbReference>
<keyword evidence="3" id="KW-0677">Repeat</keyword>
<feature type="domain" description="NF-X1-type" evidence="9">
    <location>
        <begin position="715"/>
        <end position="736"/>
    </location>
</feature>
<keyword evidence="8" id="KW-0812">Transmembrane</keyword>
<feature type="region of interest" description="Disordered" evidence="7">
    <location>
        <begin position="1"/>
        <end position="21"/>
    </location>
</feature>
<proteinExistence type="inferred from homology"/>
<evidence type="ECO:0000256" key="2">
    <source>
        <dbReference type="ARBA" id="ARBA00022723"/>
    </source>
</evidence>
<dbReference type="InterPro" id="IPR034078">
    <property type="entry name" value="NFX1_fam"/>
</dbReference>
<evidence type="ECO:0000256" key="1">
    <source>
        <dbReference type="ARBA" id="ARBA00007269"/>
    </source>
</evidence>
<dbReference type="GO" id="GO:0000977">
    <property type="term" value="F:RNA polymerase II transcription regulatory region sequence-specific DNA binding"/>
    <property type="evidence" value="ECO:0007669"/>
    <property type="project" value="TreeGrafter"/>
</dbReference>
<name>A0A9N9WKV1_9DIPT</name>
<dbReference type="GO" id="GO:0005634">
    <property type="term" value="C:nucleus"/>
    <property type="evidence" value="ECO:0007669"/>
    <property type="project" value="InterPro"/>
</dbReference>
<reference evidence="10" key="1">
    <citation type="submission" date="2022-01" db="EMBL/GenBank/DDBJ databases">
        <authorList>
            <person name="King R."/>
        </authorList>
    </citation>
    <scope>NUCLEOTIDE SEQUENCE</scope>
</reference>
<feature type="domain" description="NF-X1-type" evidence="9">
    <location>
        <begin position="415"/>
        <end position="433"/>
    </location>
</feature>
<dbReference type="AlphaFoldDB" id="A0A9N9WKV1"/>
<reference evidence="10" key="2">
    <citation type="submission" date="2022-10" db="EMBL/GenBank/DDBJ databases">
        <authorList>
            <consortium name="ENA_rothamsted_submissions"/>
            <consortium name="culmorum"/>
            <person name="King R."/>
        </authorList>
    </citation>
    <scope>NUCLEOTIDE SEQUENCE</scope>
</reference>
<feature type="domain" description="NF-X1-type" evidence="9">
    <location>
        <begin position="309"/>
        <end position="328"/>
    </location>
</feature>
<dbReference type="PANTHER" id="PTHR12360">
    <property type="entry name" value="NUCLEAR TRANSCRIPTION FACTOR, X-BOX BINDING 1 NFX1"/>
    <property type="match status" value="1"/>
</dbReference>
<feature type="transmembrane region" description="Helical" evidence="8">
    <location>
        <begin position="831"/>
        <end position="850"/>
    </location>
</feature>
<evidence type="ECO:0000256" key="8">
    <source>
        <dbReference type="SAM" id="Phobius"/>
    </source>
</evidence>
<feature type="domain" description="NF-X1-type" evidence="9">
    <location>
        <begin position="606"/>
        <end position="635"/>
    </location>
</feature>
<dbReference type="InterPro" id="IPR000967">
    <property type="entry name" value="Znf_NFX1"/>
</dbReference>
<feature type="domain" description="NF-X1-type" evidence="9">
    <location>
        <begin position="645"/>
        <end position="665"/>
    </location>
</feature>
<sequence length="852" mass="97149">MPITKDKCFKSQKGNKKQHANFEEIQKKNMELLKDRVMQIDSSDDEDSSRVGKEKIASLFKNYQGNDNDVARIQQYFDGENLDCLICIRSVKAKDRIWTCGTCYLSFHLLCIQKWANDSMNLKKLWHDNQPSGYYDNQGNYIRKKELNVFWDCPACRHEYLENEIPREYSCYCKKEIDPEYQEWLVPHSCGMMCQKPLETLCGHKCTILCHPGKCPSCPQTIQTSCKCGKSPIKTIRCSQKTWNCSQKCTKILVCGVHKCSGVCHGPNECPPCKEKSVKNCHCGNKSKEIKCEQLSWNCEKVCGKPLSCGIHSCDKKCHSNDCGECKFGLERSCFCGKQKVTVSKCDESSLDSCGDTCLKQLSCGHICLSRCHKGDCDTCKEQVEKKCRCGTMSKLFPCSKELLCETKCNSQKSCKKHSCKSKCCVECAPCSIVCGKVLACGRHKCEALCHSGNCYPCNERQKVTCRCGATSVSVRCGKANKYKNPNCKEACKVPSKCHHESKPHYCHIGDCPNCKQICDEQLKCGHKCLDTCHDYVRTVIKDKNFVPAGPWDVPEEKIEYKKLPHSACKTKVSVNCLGGHEVILMNCSEARVTSCGRKCNRKLTCGNHVCQKNCHEVADLNSDLQDDNCEECELSCMKERPKYCIHPCTRSCHVPEKPCKRCIVQIKTKCFCGLSDAYYRCCDVNKRDIDEETRRALLEKYLCCGAKCMKSYACGHQCMNICHPGICEGAENCRKKVKLLCTCKTRKADLTCDKIRAENITILECNAECEEKRKQIEEENQRKILKQKQLEEEKNRKELEEYEKKFGPKKYKERKQRHVEEKKSDIKIKIAISSAIFLVISIVLYFMLFNN</sequence>
<evidence type="ECO:0000313" key="10">
    <source>
        <dbReference type="EMBL" id="CAG9797278.1"/>
    </source>
</evidence>
<dbReference type="Pfam" id="PF01422">
    <property type="entry name" value="zf-NF-X1"/>
    <property type="match status" value="9"/>
</dbReference>
<keyword evidence="8" id="KW-1133">Transmembrane helix</keyword>